<dbReference type="GO" id="GO:0051879">
    <property type="term" value="F:Hsp90 protein binding"/>
    <property type="evidence" value="ECO:0007669"/>
    <property type="project" value="TreeGrafter"/>
</dbReference>
<dbReference type="GO" id="GO:0030544">
    <property type="term" value="F:Hsp70 protein binding"/>
    <property type="evidence" value="ECO:0007669"/>
    <property type="project" value="TreeGrafter"/>
</dbReference>
<feature type="region of interest" description="Disordered" evidence="1">
    <location>
        <begin position="43"/>
        <end position="62"/>
    </location>
</feature>
<name>A0A6A6UAU1_9PEZI</name>
<dbReference type="Proteomes" id="UP000799302">
    <property type="component" value="Unassembled WGS sequence"/>
</dbReference>
<dbReference type="AlphaFoldDB" id="A0A6A6UAU1"/>
<evidence type="ECO:0000256" key="1">
    <source>
        <dbReference type="SAM" id="MobiDB-lite"/>
    </source>
</evidence>
<dbReference type="GO" id="GO:0005634">
    <property type="term" value="C:nucleus"/>
    <property type="evidence" value="ECO:0007669"/>
    <property type="project" value="TreeGrafter"/>
</dbReference>
<dbReference type="OrthoDB" id="433738at2759"/>
<accession>A0A6A6UAU1</accession>
<evidence type="ECO:0000313" key="3">
    <source>
        <dbReference type="Proteomes" id="UP000799302"/>
    </source>
</evidence>
<proteinExistence type="predicted"/>
<dbReference type="PANTHER" id="PTHR46035">
    <property type="entry name" value="TETRATRICOPEPTIDE REPEAT PROTEIN 4"/>
    <property type="match status" value="1"/>
</dbReference>
<gene>
    <name evidence="2" type="ORF">BT63DRAFT_259514</name>
</gene>
<dbReference type="InterPro" id="IPR011990">
    <property type="entry name" value="TPR-like_helical_dom_sf"/>
</dbReference>
<organism evidence="2 3">
    <name type="scientific">Microthyrium microscopicum</name>
    <dbReference type="NCBI Taxonomy" id="703497"/>
    <lineage>
        <taxon>Eukaryota</taxon>
        <taxon>Fungi</taxon>
        <taxon>Dikarya</taxon>
        <taxon>Ascomycota</taxon>
        <taxon>Pezizomycotina</taxon>
        <taxon>Dothideomycetes</taxon>
        <taxon>Dothideomycetes incertae sedis</taxon>
        <taxon>Microthyriales</taxon>
        <taxon>Microthyriaceae</taxon>
        <taxon>Microthyrium</taxon>
    </lineage>
</organism>
<dbReference type="EMBL" id="MU004235">
    <property type="protein sequence ID" value="KAF2669365.1"/>
    <property type="molecule type" value="Genomic_DNA"/>
</dbReference>
<evidence type="ECO:0000313" key="2">
    <source>
        <dbReference type="EMBL" id="KAF2669365.1"/>
    </source>
</evidence>
<keyword evidence="3" id="KW-1185">Reference proteome</keyword>
<feature type="region of interest" description="Disordered" evidence="1">
    <location>
        <begin position="1"/>
        <end position="22"/>
    </location>
</feature>
<protein>
    <submittedName>
        <fullName evidence="2">Tetratricopeptide</fullName>
    </submittedName>
</protein>
<reference evidence="2" key="1">
    <citation type="journal article" date="2020" name="Stud. Mycol.">
        <title>101 Dothideomycetes genomes: a test case for predicting lifestyles and emergence of pathogens.</title>
        <authorList>
            <person name="Haridas S."/>
            <person name="Albert R."/>
            <person name="Binder M."/>
            <person name="Bloem J."/>
            <person name="Labutti K."/>
            <person name="Salamov A."/>
            <person name="Andreopoulos B."/>
            <person name="Baker S."/>
            <person name="Barry K."/>
            <person name="Bills G."/>
            <person name="Bluhm B."/>
            <person name="Cannon C."/>
            <person name="Castanera R."/>
            <person name="Culley D."/>
            <person name="Daum C."/>
            <person name="Ezra D."/>
            <person name="Gonzalez J."/>
            <person name="Henrissat B."/>
            <person name="Kuo A."/>
            <person name="Liang C."/>
            <person name="Lipzen A."/>
            <person name="Lutzoni F."/>
            <person name="Magnuson J."/>
            <person name="Mondo S."/>
            <person name="Nolan M."/>
            <person name="Ohm R."/>
            <person name="Pangilinan J."/>
            <person name="Park H.-J."/>
            <person name="Ramirez L."/>
            <person name="Alfaro M."/>
            <person name="Sun H."/>
            <person name="Tritt A."/>
            <person name="Yoshinaga Y."/>
            <person name="Zwiers L.-H."/>
            <person name="Turgeon B."/>
            <person name="Goodwin S."/>
            <person name="Spatafora J."/>
            <person name="Crous P."/>
            <person name="Grigoriev I."/>
        </authorList>
    </citation>
    <scope>NUCLEOTIDE SEQUENCE</scope>
    <source>
        <strain evidence="2">CBS 115976</strain>
    </source>
</reference>
<dbReference type="PANTHER" id="PTHR46035:SF3">
    <property type="entry name" value="TRANSLOCATION PROTEIN SEC72"/>
    <property type="match status" value="1"/>
</dbReference>
<dbReference type="SUPFAM" id="SSF48452">
    <property type="entry name" value="TPR-like"/>
    <property type="match status" value="1"/>
</dbReference>
<dbReference type="GO" id="GO:0006457">
    <property type="term" value="P:protein folding"/>
    <property type="evidence" value="ECO:0007669"/>
    <property type="project" value="TreeGrafter"/>
</dbReference>
<dbReference type="GO" id="GO:0005829">
    <property type="term" value="C:cytosol"/>
    <property type="evidence" value="ECO:0007669"/>
    <property type="project" value="TreeGrafter"/>
</dbReference>
<dbReference type="Gene3D" id="1.25.40.10">
    <property type="entry name" value="Tetratricopeptide repeat domain"/>
    <property type="match status" value="1"/>
</dbReference>
<sequence length="200" mass="22101">METFTQLPLSYDPSTKHTTMPSPTPALTTELSALNTLHRALTASQSDAQSGIPPPPTAVNPKRSAQITKLRESGNTSFRAQKYGDSIRMYSLGIDMAAGRPLWEPSAIAREELAGLYANRAQAHMAMSSWPEGAVDAKCSVELKKQGNVKAWWRRGKCLAEMGRGEEAERWVGEAIEFEGQEAELVELLEEVRKSLERKK</sequence>